<dbReference type="Gene3D" id="3.40.30.10">
    <property type="entry name" value="Glutaredoxin"/>
    <property type="match status" value="1"/>
</dbReference>
<evidence type="ECO:0000313" key="9">
    <source>
        <dbReference type="Proteomes" id="UP000186736"/>
    </source>
</evidence>
<evidence type="ECO:0000256" key="5">
    <source>
        <dbReference type="ARBA" id="ARBA00023284"/>
    </source>
</evidence>
<dbReference type="FunFam" id="3.40.30.10:FF:000018">
    <property type="entry name" value="Glutaredoxin"/>
    <property type="match status" value="1"/>
</dbReference>
<dbReference type="SUPFAM" id="SSF52833">
    <property type="entry name" value="Thioredoxin-like"/>
    <property type="match status" value="1"/>
</dbReference>
<evidence type="ECO:0000256" key="1">
    <source>
        <dbReference type="ARBA" id="ARBA00007787"/>
    </source>
</evidence>
<dbReference type="GO" id="GO:0034599">
    <property type="term" value="P:cellular response to oxidative stress"/>
    <property type="evidence" value="ECO:0007669"/>
    <property type="project" value="TreeGrafter"/>
</dbReference>
<gene>
    <name evidence="8" type="primary">grxC</name>
    <name evidence="8" type="ORF">PSEMO_41660</name>
</gene>
<reference evidence="8 9" key="1">
    <citation type="submission" date="2016-10" db="EMBL/GenBank/DDBJ databases">
        <title>Genome Sequence of Pseudomonas putida GM4FR.</title>
        <authorList>
            <person name="Poehlein A."/>
            <person name="Wemheuer F."/>
            <person name="Hollensteiner J."/>
            <person name="Wemheuer B."/>
        </authorList>
    </citation>
    <scope>NUCLEOTIDE SEQUENCE [LARGE SCALE GENOMIC DNA]</scope>
    <source>
        <strain evidence="8 9">GM4FR</strain>
    </source>
</reference>
<evidence type="ECO:0000256" key="6">
    <source>
        <dbReference type="RuleBase" id="RU364065"/>
    </source>
</evidence>
<dbReference type="PROSITE" id="PS00195">
    <property type="entry name" value="GLUTAREDOXIN_1"/>
    <property type="match status" value="1"/>
</dbReference>
<dbReference type="AlphaFoldDB" id="A0A1Q9R1B5"/>
<dbReference type="PROSITE" id="PS51354">
    <property type="entry name" value="GLUTAREDOXIN_2"/>
    <property type="match status" value="1"/>
</dbReference>
<dbReference type="GO" id="GO:0005737">
    <property type="term" value="C:cytoplasm"/>
    <property type="evidence" value="ECO:0007669"/>
    <property type="project" value="TreeGrafter"/>
</dbReference>
<evidence type="ECO:0000256" key="4">
    <source>
        <dbReference type="ARBA" id="ARBA00023157"/>
    </source>
</evidence>
<keyword evidence="4" id="KW-1015">Disulfide bond</keyword>
<dbReference type="PRINTS" id="PR00160">
    <property type="entry name" value="GLUTAREDOXIN"/>
</dbReference>
<keyword evidence="2 6" id="KW-0813">Transport</keyword>
<evidence type="ECO:0000256" key="2">
    <source>
        <dbReference type="ARBA" id="ARBA00022448"/>
    </source>
</evidence>
<dbReference type="InterPro" id="IPR002109">
    <property type="entry name" value="Glutaredoxin"/>
</dbReference>
<sequence>MKPVTVYSSDYCPYCMRAKQLLASKDVAFEEIKVDGKPQVRAAMAQKAGRTSVPQIWIGDTHVGGCDDLYALERAGKLDALLQA</sequence>
<dbReference type="EMBL" id="MKZO01000036">
    <property type="protein sequence ID" value="OLS61187.1"/>
    <property type="molecule type" value="Genomic_DNA"/>
</dbReference>
<evidence type="ECO:0000313" key="8">
    <source>
        <dbReference type="EMBL" id="OLS61187.1"/>
    </source>
</evidence>
<dbReference type="InterPro" id="IPR011900">
    <property type="entry name" value="GRX_bact"/>
</dbReference>
<keyword evidence="3 6" id="KW-0249">Electron transport</keyword>
<dbReference type="OrthoDB" id="9814618at2"/>
<evidence type="ECO:0000256" key="3">
    <source>
        <dbReference type="ARBA" id="ARBA00022982"/>
    </source>
</evidence>
<dbReference type="InterPro" id="IPR036249">
    <property type="entry name" value="Thioredoxin-like_sf"/>
</dbReference>
<keyword evidence="6" id="KW-0963">Cytoplasm</keyword>
<feature type="domain" description="Glutaredoxin" evidence="7">
    <location>
        <begin position="4"/>
        <end position="63"/>
    </location>
</feature>
<dbReference type="Pfam" id="PF00462">
    <property type="entry name" value="Glutaredoxin"/>
    <property type="match status" value="1"/>
</dbReference>
<name>A0A1Q9R1B5_PSEPU</name>
<dbReference type="NCBIfam" id="TIGR02181">
    <property type="entry name" value="GRX_bact"/>
    <property type="match status" value="1"/>
</dbReference>
<protein>
    <recommendedName>
        <fullName evidence="6">Glutaredoxin</fullName>
    </recommendedName>
</protein>
<evidence type="ECO:0000259" key="7">
    <source>
        <dbReference type="Pfam" id="PF00462"/>
    </source>
</evidence>
<comment type="caution">
    <text evidence="8">The sequence shown here is derived from an EMBL/GenBank/DDBJ whole genome shotgun (WGS) entry which is preliminary data.</text>
</comment>
<accession>A0A1Q9R1B5</accession>
<dbReference type="GO" id="GO:0015038">
    <property type="term" value="F:glutathione disulfide oxidoreductase activity"/>
    <property type="evidence" value="ECO:0007669"/>
    <property type="project" value="UniProtKB-UniRule"/>
</dbReference>
<comment type="similarity">
    <text evidence="1 6">Belongs to the glutaredoxin family.</text>
</comment>
<dbReference type="InterPro" id="IPR011767">
    <property type="entry name" value="GLR_AS"/>
</dbReference>
<dbReference type="InterPro" id="IPR014025">
    <property type="entry name" value="Glutaredoxin_subgr"/>
</dbReference>
<comment type="function">
    <text evidence="6">Has a glutathione-disulfide oxidoreductase activity in the presence of NADPH and glutathione reductase. Reduces low molecular weight disulfides and proteins.</text>
</comment>
<dbReference type="PANTHER" id="PTHR45694">
    <property type="entry name" value="GLUTAREDOXIN 2"/>
    <property type="match status" value="1"/>
</dbReference>
<dbReference type="RefSeq" id="WP_075804912.1">
    <property type="nucleotide sequence ID" value="NZ_MKZO01000036.1"/>
</dbReference>
<dbReference type="CDD" id="cd03418">
    <property type="entry name" value="GRX_GRXb_1_3_like"/>
    <property type="match status" value="1"/>
</dbReference>
<keyword evidence="5 6" id="KW-0676">Redox-active center</keyword>
<organism evidence="8 9">
    <name type="scientific">Pseudomonas putida</name>
    <name type="common">Arthrobacter siderocapsulatus</name>
    <dbReference type="NCBI Taxonomy" id="303"/>
    <lineage>
        <taxon>Bacteria</taxon>
        <taxon>Pseudomonadati</taxon>
        <taxon>Pseudomonadota</taxon>
        <taxon>Gammaproteobacteria</taxon>
        <taxon>Pseudomonadales</taxon>
        <taxon>Pseudomonadaceae</taxon>
        <taxon>Pseudomonas</taxon>
    </lineage>
</organism>
<dbReference type="Proteomes" id="UP000186736">
    <property type="component" value="Unassembled WGS sequence"/>
</dbReference>
<dbReference type="GO" id="GO:0045454">
    <property type="term" value="P:cell redox homeostasis"/>
    <property type="evidence" value="ECO:0007669"/>
    <property type="project" value="InterPro"/>
</dbReference>
<proteinExistence type="inferred from homology"/>
<dbReference type="PANTHER" id="PTHR45694:SF18">
    <property type="entry name" value="GLUTAREDOXIN-1-RELATED"/>
    <property type="match status" value="1"/>
</dbReference>